<dbReference type="HOGENOM" id="CLU_025259_0_0_0"/>
<dbReference type="STRING" id="314230.DSM3645_01931"/>
<protein>
    <recommendedName>
        <fullName evidence="2">VWFA domain-containing protein</fullName>
    </recommendedName>
</protein>
<dbReference type="PROSITE" id="PS50234">
    <property type="entry name" value="VWFA"/>
    <property type="match status" value="1"/>
</dbReference>
<comment type="caution">
    <text evidence="3">The sequence shown here is derived from an EMBL/GenBank/DDBJ whole genome shotgun (WGS) entry which is preliminary data.</text>
</comment>
<dbReference type="Proteomes" id="UP000004358">
    <property type="component" value="Unassembled WGS sequence"/>
</dbReference>
<accession>A4A0M1</accession>
<proteinExistence type="predicted"/>
<keyword evidence="1" id="KW-0472">Membrane</keyword>
<evidence type="ECO:0000259" key="2">
    <source>
        <dbReference type="PROSITE" id="PS50234"/>
    </source>
</evidence>
<dbReference type="Pfam" id="PF00092">
    <property type="entry name" value="VWA"/>
    <property type="match status" value="1"/>
</dbReference>
<dbReference type="CDD" id="cd00198">
    <property type="entry name" value="vWFA"/>
    <property type="match status" value="1"/>
</dbReference>
<feature type="domain" description="VWFA" evidence="2">
    <location>
        <begin position="181"/>
        <end position="322"/>
    </location>
</feature>
<evidence type="ECO:0000256" key="1">
    <source>
        <dbReference type="SAM" id="Phobius"/>
    </source>
</evidence>
<gene>
    <name evidence="3" type="ORF">DSM3645_01931</name>
</gene>
<reference evidence="3 4" key="1">
    <citation type="submission" date="2006-02" db="EMBL/GenBank/DDBJ databases">
        <authorList>
            <person name="Amann R."/>
            <person name="Ferriera S."/>
            <person name="Johnson J."/>
            <person name="Kravitz S."/>
            <person name="Halpern A."/>
            <person name="Remington K."/>
            <person name="Beeson K."/>
            <person name="Tran B."/>
            <person name="Rogers Y.-H."/>
            <person name="Friedman R."/>
            <person name="Venter J.C."/>
        </authorList>
    </citation>
    <scope>NUCLEOTIDE SEQUENCE [LARGE SCALE GENOMIC DNA]</scope>
    <source>
        <strain evidence="3 4">DSM 3645</strain>
    </source>
</reference>
<dbReference type="EMBL" id="AANZ01000029">
    <property type="protein sequence ID" value="EAQ77687.1"/>
    <property type="molecule type" value="Genomic_DNA"/>
</dbReference>
<sequence>MSASSLTPEIASPEDDRGSFRDWFRGSSSFLASLIFHMAAVILLALLTFDPPPDRSAHSVILDDVIDEPLDRPLEDELDELEDLATEMSITMMPSSVSGLSGTAPASLSAPQFETQLMEDIIGPEVSLVDLELLTKPNDSLMRELPVGTQGAVNAVVGDYNEAMDRIAQELVWMLDKGEVVVVWLFDQSGSMKDDQAKIRDRIGRVYDELGIVGVSQDEALTTGVASFGSNFQLHTKTPTSNRDEIAEAIAEVPIDPSGEELTTQAVMEVITRHKRYAQISKRQMAIILVSDESGNPDSNQRYLEETIQAANKANCRVYVMGREAMFGYPYGHVRWENPRNGDIHLLPVDRGPETALIEQLQTDGFGKRRDSMPSGYGPYEQVRLAKETGGIFFMLPGEEKDLYQLKDRRYSVAAMEPYRPDLRPRRDLMREAMQDPLQAVISKVIYDLNPYNEEVASVIEIRRRFSTDFATLTQQVRYEQAKMLTYIEYLDKAIAAIERAQPLRDASPYVRQQANFDLLHAQLLAYRVRAYEYGAYLTEFVKKPPAPPKLPTPKHEFRSWDLITVKKLSAEEVTGADIQKSRKLLKEIVNEYPGTPWAERANWELNRGFGVALTPWLFDTSRFPNANDKSAPPIQVPKL</sequence>
<organism evidence="3 4">
    <name type="scientific">Blastopirellula marina DSM 3645</name>
    <dbReference type="NCBI Taxonomy" id="314230"/>
    <lineage>
        <taxon>Bacteria</taxon>
        <taxon>Pseudomonadati</taxon>
        <taxon>Planctomycetota</taxon>
        <taxon>Planctomycetia</taxon>
        <taxon>Pirellulales</taxon>
        <taxon>Pirellulaceae</taxon>
        <taxon>Blastopirellula</taxon>
    </lineage>
</organism>
<feature type="transmembrane region" description="Helical" evidence="1">
    <location>
        <begin position="30"/>
        <end position="49"/>
    </location>
</feature>
<keyword evidence="1" id="KW-0812">Transmembrane</keyword>
<keyword evidence="1" id="KW-1133">Transmembrane helix</keyword>
<dbReference type="InterPro" id="IPR002035">
    <property type="entry name" value="VWF_A"/>
</dbReference>
<dbReference type="SUPFAM" id="SSF53300">
    <property type="entry name" value="vWA-like"/>
    <property type="match status" value="1"/>
</dbReference>
<name>A4A0M1_9BACT</name>
<dbReference type="AlphaFoldDB" id="A4A0M1"/>
<evidence type="ECO:0000313" key="4">
    <source>
        <dbReference type="Proteomes" id="UP000004358"/>
    </source>
</evidence>
<dbReference type="Gene3D" id="3.40.50.410">
    <property type="entry name" value="von Willebrand factor, type A domain"/>
    <property type="match status" value="1"/>
</dbReference>
<dbReference type="RefSeq" id="WP_002653982.1">
    <property type="nucleotide sequence ID" value="NZ_CH672377.1"/>
</dbReference>
<dbReference type="eggNOG" id="COG2304">
    <property type="taxonomic scope" value="Bacteria"/>
</dbReference>
<evidence type="ECO:0000313" key="3">
    <source>
        <dbReference type="EMBL" id="EAQ77687.1"/>
    </source>
</evidence>
<dbReference type="InterPro" id="IPR036465">
    <property type="entry name" value="vWFA_dom_sf"/>
</dbReference>